<keyword evidence="9" id="KW-0627">Porphyrin biosynthesis</keyword>
<dbReference type="GO" id="GO:0032259">
    <property type="term" value="P:methylation"/>
    <property type="evidence" value="ECO:0007669"/>
    <property type="project" value="UniProtKB-KW"/>
</dbReference>
<comment type="similarity">
    <text evidence="1 13">Belongs to the precorrin methyltransferase family.</text>
</comment>
<proteinExistence type="inferred from homology"/>
<evidence type="ECO:0000256" key="5">
    <source>
        <dbReference type="ARBA" id="ARBA00022679"/>
    </source>
</evidence>
<dbReference type="RefSeq" id="WP_070115892.1">
    <property type="nucleotide sequence ID" value="NZ_MASR01000001.1"/>
</dbReference>
<dbReference type="InterPro" id="IPR003043">
    <property type="entry name" value="Uropor_MeTrfase_CS"/>
</dbReference>
<keyword evidence="8" id="KW-0456">Lyase</keyword>
<dbReference type="SUPFAM" id="SSF53790">
    <property type="entry name" value="Tetrapyrrole methylase"/>
    <property type="match status" value="1"/>
</dbReference>
<name>A0A1E8CIR2_9GAMM</name>
<keyword evidence="7" id="KW-0560">Oxidoreductase</keyword>
<keyword evidence="4 13" id="KW-0489">Methyltransferase</keyword>
<evidence type="ECO:0000313" key="16">
    <source>
        <dbReference type="Proteomes" id="UP000175669"/>
    </source>
</evidence>
<evidence type="ECO:0000256" key="8">
    <source>
        <dbReference type="ARBA" id="ARBA00023239"/>
    </source>
</evidence>
<evidence type="ECO:0000256" key="4">
    <source>
        <dbReference type="ARBA" id="ARBA00022603"/>
    </source>
</evidence>
<comment type="caution">
    <text evidence="15">The sequence shown here is derived from an EMBL/GenBank/DDBJ whole genome shotgun (WGS) entry which is preliminary data.</text>
</comment>
<dbReference type="GO" id="GO:0016829">
    <property type="term" value="F:lyase activity"/>
    <property type="evidence" value="ECO:0007669"/>
    <property type="project" value="UniProtKB-KW"/>
</dbReference>
<dbReference type="NCBIfam" id="TIGR01469">
    <property type="entry name" value="cobA_cysG_Cterm"/>
    <property type="match status" value="1"/>
</dbReference>
<evidence type="ECO:0000256" key="1">
    <source>
        <dbReference type="ARBA" id="ARBA00005879"/>
    </source>
</evidence>
<dbReference type="GO" id="GO:0009236">
    <property type="term" value="P:cobalamin biosynthetic process"/>
    <property type="evidence" value="ECO:0007669"/>
    <property type="project" value="UniProtKB-KW"/>
</dbReference>
<evidence type="ECO:0000259" key="14">
    <source>
        <dbReference type="Pfam" id="PF00590"/>
    </source>
</evidence>
<evidence type="ECO:0000256" key="2">
    <source>
        <dbReference type="ARBA" id="ARBA00012162"/>
    </source>
</evidence>
<dbReference type="GO" id="GO:0016491">
    <property type="term" value="F:oxidoreductase activity"/>
    <property type="evidence" value="ECO:0007669"/>
    <property type="project" value="UniProtKB-KW"/>
</dbReference>
<dbReference type="OrthoDB" id="9815856at2"/>
<dbReference type="InterPro" id="IPR050161">
    <property type="entry name" value="Siro_Cobalamin_biosynth"/>
</dbReference>
<dbReference type="Pfam" id="PF00590">
    <property type="entry name" value="TP_methylase"/>
    <property type="match status" value="1"/>
</dbReference>
<dbReference type="Gene3D" id="3.40.1010.10">
    <property type="entry name" value="Cobalt-precorrin-4 Transmethylase, Domain 1"/>
    <property type="match status" value="1"/>
</dbReference>
<dbReference type="FunFam" id="3.30.950.10:FF:000001">
    <property type="entry name" value="Siroheme synthase"/>
    <property type="match status" value="1"/>
</dbReference>
<dbReference type="GO" id="GO:0019354">
    <property type="term" value="P:siroheme biosynthetic process"/>
    <property type="evidence" value="ECO:0007669"/>
    <property type="project" value="UniProtKB-UniPathway"/>
</dbReference>
<keyword evidence="3" id="KW-0169">Cobalamin biosynthesis</keyword>
<dbReference type="Proteomes" id="UP000175669">
    <property type="component" value="Unassembled WGS sequence"/>
</dbReference>
<evidence type="ECO:0000256" key="7">
    <source>
        <dbReference type="ARBA" id="ARBA00023002"/>
    </source>
</evidence>
<dbReference type="PROSITE" id="PS00840">
    <property type="entry name" value="SUMT_2"/>
    <property type="match status" value="1"/>
</dbReference>
<keyword evidence="6" id="KW-0949">S-adenosyl-L-methionine</keyword>
<dbReference type="PANTHER" id="PTHR45790">
    <property type="entry name" value="SIROHEME SYNTHASE-RELATED"/>
    <property type="match status" value="1"/>
</dbReference>
<dbReference type="UniPathway" id="UPA00262">
    <property type="reaction ID" value="UER00211"/>
</dbReference>
<dbReference type="Gene3D" id="3.30.950.10">
    <property type="entry name" value="Methyltransferase, Cobalt-precorrin-4 Transmethylase, Domain 2"/>
    <property type="match status" value="1"/>
</dbReference>
<evidence type="ECO:0000313" key="15">
    <source>
        <dbReference type="EMBL" id="OFE12269.1"/>
    </source>
</evidence>
<accession>A0A1E8CIR2</accession>
<reference evidence="16" key="1">
    <citation type="submission" date="2016-07" db="EMBL/GenBank/DDBJ databases">
        <authorList>
            <person name="Florea S."/>
            <person name="Webb J.S."/>
            <person name="Jaromczyk J."/>
            <person name="Schardl C.L."/>
        </authorList>
    </citation>
    <scope>NUCLEOTIDE SEQUENCE [LARGE SCALE GENOMIC DNA]</scope>
    <source>
        <strain evidence="16">KCTC 42131</strain>
    </source>
</reference>
<dbReference type="InterPro" id="IPR014776">
    <property type="entry name" value="4pyrrole_Mease_sub2"/>
</dbReference>
<keyword evidence="5 13" id="KW-0808">Transferase</keyword>
<dbReference type="AlphaFoldDB" id="A0A1E8CIR2"/>
<evidence type="ECO:0000256" key="12">
    <source>
        <dbReference type="ARBA" id="ARBA00060548"/>
    </source>
</evidence>
<evidence type="ECO:0000256" key="10">
    <source>
        <dbReference type="ARBA" id="ARBA00023268"/>
    </source>
</evidence>
<evidence type="ECO:0000256" key="9">
    <source>
        <dbReference type="ARBA" id="ARBA00023244"/>
    </source>
</evidence>
<evidence type="ECO:0000256" key="13">
    <source>
        <dbReference type="RuleBase" id="RU003960"/>
    </source>
</evidence>
<sequence length="266" mass="28188">MLTVIKPHSKALPAGQVWLVGAGPGDPELISVKGLRLIRQADVLVYDRLVASELLSEARADAVMVDVGKRPGHHPVPQHQIENILLMHARAGKSVVRLKGGDPFVFGRGGEEMVSLQAAGIIVSVVPGITAASACAATAGFPLTQRGMASGVCLTTAHYADEQDHTHWQSLAADRSRTLVFYMGLASLATIRSNLIKHGLSGSTPAALIENGSRNDQRTCYCSVAEIDRVARNHKLQSPCLLVIGDVVALAEQNNKVEQAADVLSA</sequence>
<dbReference type="PANTHER" id="PTHR45790:SF3">
    <property type="entry name" value="S-ADENOSYL-L-METHIONINE-DEPENDENT UROPORPHYRINOGEN III METHYLTRANSFERASE, CHLOROPLASTIC"/>
    <property type="match status" value="1"/>
</dbReference>
<gene>
    <name evidence="15" type="ORF">PHACT_03245</name>
</gene>
<dbReference type="GO" id="GO:0004851">
    <property type="term" value="F:uroporphyrin-III C-methyltransferase activity"/>
    <property type="evidence" value="ECO:0007669"/>
    <property type="project" value="UniProtKB-EC"/>
</dbReference>
<comment type="pathway">
    <text evidence="12">Cofactor biosynthesis; adenosylcobalamin biosynthesis; precorrin-2 from uroporphyrinogen III: step 1/1.</text>
</comment>
<dbReference type="FunFam" id="3.40.1010.10:FF:000001">
    <property type="entry name" value="Siroheme synthase"/>
    <property type="match status" value="1"/>
</dbReference>
<dbReference type="STRING" id="1524254.PHACT_03245"/>
<evidence type="ECO:0000256" key="6">
    <source>
        <dbReference type="ARBA" id="ARBA00022691"/>
    </source>
</evidence>
<protein>
    <recommendedName>
        <fullName evidence="2">uroporphyrinogen-III C-methyltransferase</fullName>
        <ecNumber evidence="2">2.1.1.107</ecNumber>
    </recommendedName>
</protein>
<organism evidence="15 16">
    <name type="scientific">Pseudohongiella acticola</name>
    <dbReference type="NCBI Taxonomy" id="1524254"/>
    <lineage>
        <taxon>Bacteria</taxon>
        <taxon>Pseudomonadati</taxon>
        <taxon>Pseudomonadota</taxon>
        <taxon>Gammaproteobacteria</taxon>
        <taxon>Pseudomonadales</taxon>
        <taxon>Pseudohongiellaceae</taxon>
        <taxon>Pseudohongiella</taxon>
    </lineage>
</organism>
<dbReference type="CDD" id="cd11642">
    <property type="entry name" value="SUMT"/>
    <property type="match status" value="1"/>
</dbReference>
<comment type="pathway">
    <text evidence="11">Porphyrin-containing compound metabolism; siroheme biosynthesis; precorrin-2 from uroporphyrinogen III: step 1/1.</text>
</comment>
<dbReference type="InterPro" id="IPR006366">
    <property type="entry name" value="CobA/CysG_C"/>
</dbReference>
<dbReference type="InterPro" id="IPR000878">
    <property type="entry name" value="4pyrrol_Mease"/>
</dbReference>
<keyword evidence="10" id="KW-0511">Multifunctional enzyme</keyword>
<dbReference type="InterPro" id="IPR014777">
    <property type="entry name" value="4pyrrole_Mease_sub1"/>
</dbReference>
<dbReference type="InterPro" id="IPR035996">
    <property type="entry name" value="4pyrrol_Methylase_sf"/>
</dbReference>
<evidence type="ECO:0000256" key="3">
    <source>
        <dbReference type="ARBA" id="ARBA00022573"/>
    </source>
</evidence>
<evidence type="ECO:0000256" key="11">
    <source>
        <dbReference type="ARBA" id="ARBA00025705"/>
    </source>
</evidence>
<dbReference type="EMBL" id="MASR01000001">
    <property type="protein sequence ID" value="OFE12269.1"/>
    <property type="molecule type" value="Genomic_DNA"/>
</dbReference>
<keyword evidence="16" id="KW-1185">Reference proteome</keyword>
<dbReference type="NCBIfam" id="NF004790">
    <property type="entry name" value="PRK06136.1"/>
    <property type="match status" value="1"/>
</dbReference>
<dbReference type="EC" id="2.1.1.107" evidence="2"/>
<feature type="domain" description="Tetrapyrrole methylase" evidence="14">
    <location>
        <begin position="17"/>
        <end position="227"/>
    </location>
</feature>